<feature type="non-terminal residue" evidence="1">
    <location>
        <position position="1"/>
    </location>
</feature>
<proteinExistence type="predicted"/>
<name>A0A6S6UBU3_9BACT</name>
<accession>A0A6S6UBU3</accession>
<organism evidence="1">
    <name type="scientific">uncultured Aureispira sp</name>
    <dbReference type="NCBI Taxonomy" id="1331704"/>
    <lineage>
        <taxon>Bacteria</taxon>
        <taxon>Pseudomonadati</taxon>
        <taxon>Bacteroidota</taxon>
        <taxon>Saprospiria</taxon>
        <taxon>Saprospirales</taxon>
        <taxon>Saprospiraceae</taxon>
        <taxon>Aureispira</taxon>
        <taxon>environmental samples</taxon>
    </lineage>
</organism>
<reference evidence="1" key="1">
    <citation type="submission" date="2020-01" db="EMBL/GenBank/DDBJ databases">
        <authorList>
            <person name="Meier V. D."/>
            <person name="Meier V D."/>
        </authorList>
    </citation>
    <scope>NUCLEOTIDE SEQUENCE</scope>
    <source>
        <strain evidence="1">HLG_WM_MAG_10</strain>
    </source>
</reference>
<dbReference type="AlphaFoldDB" id="A0A6S6UBU3"/>
<evidence type="ECO:0000313" key="1">
    <source>
        <dbReference type="EMBL" id="CAA6824209.1"/>
    </source>
</evidence>
<dbReference type="EMBL" id="CACVAQ010000341">
    <property type="protein sequence ID" value="CAA6824209.1"/>
    <property type="molecule type" value="Genomic_DNA"/>
</dbReference>
<sequence length="27" mass="3122">DVQEMGAFTMANFATIEDCKEWVRENS</sequence>
<gene>
    <name evidence="1" type="ORF">HELGO_WM48116</name>
</gene>
<protein>
    <submittedName>
        <fullName evidence="1">Uncharacterized protein</fullName>
    </submittedName>
</protein>